<sequence>MAAGLHGGGGGGQRRDDGRGHRRGGRVAESPGRTGGSGVEVDGQRVRARAVGAGPRPRQGQRWDDGRRRRQGGRAVEGGPGRRRWRVAADLRERGDSAGLSEVDKGKYYRRPPRPT</sequence>
<protein>
    <submittedName>
        <fullName evidence="2">Uncharacterized protein</fullName>
    </submittedName>
</protein>
<comment type="caution">
    <text evidence="2">The sequence shown here is derived from an EMBL/GenBank/DDBJ whole genome shotgun (WGS) entry which is preliminary data.</text>
</comment>
<evidence type="ECO:0000313" key="2">
    <source>
        <dbReference type="EMBL" id="KAG2611843.1"/>
    </source>
</evidence>
<feature type="compositionally biased region" description="Gly residues" evidence="1">
    <location>
        <begin position="1"/>
        <end position="12"/>
    </location>
</feature>
<accession>A0A8T0TS82</accession>
<keyword evidence="3" id="KW-1185">Reference proteome</keyword>
<organism evidence="2 3">
    <name type="scientific">Panicum virgatum</name>
    <name type="common">Blackwell switchgrass</name>
    <dbReference type="NCBI Taxonomy" id="38727"/>
    <lineage>
        <taxon>Eukaryota</taxon>
        <taxon>Viridiplantae</taxon>
        <taxon>Streptophyta</taxon>
        <taxon>Embryophyta</taxon>
        <taxon>Tracheophyta</taxon>
        <taxon>Spermatophyta</taxon>
        <taxon>Magnoliopsida</taxon>
        <taxon>Liliopsida</taxon>
        <taxon>Poales</taxon>
        <taxon>Poaceae</taxon>
        <taxon>PACMAD clade</taxon>
        <taxon>Panicoideae</taxon>
        <taxon>Panicodae</taxon>
        <taxon>Paniceae</taxon>
        <taxon>Panicinae</taxon>
        <taxon>Panicum</taxon>
        <taxon>Panicum sect. Hiantes</taxon>
    </lineage>
</organism>
<feature type="compositionally biased region" description="Basic and acidic residues" evidence="1">
    <location>
        <begin position="87"/>
        <end position="107"/>
    </location>
</feature>
<dbReference type="AlphaFoldDB" id="A0A8T0TS82"/>
<dbReference type="Proteomes" id="UP000823388">
    <property type="component" value="Chromosome 4K"/>
</dbReference>
<evidence type="ECO:0000256" key="1">
    <source>
        <dbReference type="SAM" id="MobiDB-lite"/>
    </source>
</evidence>
<dbReference type="EMBL" id="CM029043">
    <property type="protein sequence ID" value="KAG2611843.1"/>
    <property type="molecule type" value="Genomic_DNA"/>
</dbReference>
<name>A0A8T0TS82_PANVG</name>
<gene>
    <name evidence="2" type="ORF">PVAP13_4KG110805</name>
</gene>
<evidence type="ECO:0000313" key="3">
    <source>
        <dbReference type="Proteomes" id="UP000823388"/>
    </source>
</evidence>
<proteinExistence type="predicted"/>
<reference evidence="2 3" key="1">
    <citation type="submission" date="2020-05" db="EMBL/GenBank/DDBJ databases">
        <title>WGS assembly of Panicum virgatum.</title>
        <authorList>
            <person name="Lovell J.T."/>
            <person name="Jenkins J."/>
            <person name="Shu S."/>
            <person name="Juenger T.E."/>
            <person name="Schmutz J."/>
        </authorList>
    </citation>
    <scope>NUCLEOTIDE SEQUENCE [LARGE SCALE GENOMIC DNA]</scope>
    <source>
        <strain evidence="3">cv. AP13</strain>
    </source>
</reference>
<feature type="compositionally biased region" description="Low complexity" evidence="1">
    <location>
        <begin position="49"/>
        <end position="60"/>
    </location>
</feature>
<feature type="region of interest" description="Disordered" evidence="1">
    <location>
        <begin position="1"/>
        <end position="116"/>
    </location>
</feature>